<reference evidence="6" key="1">
    <citation type="journal article" date="2019" name="Int. J. Syst. Evol. Microbiol.">
        <title>The Global Catalogue of Microorganisms (GCM) 10K type strain sequencing project: providing services to taxonomists for standard genome sequencing and annotation.</title>
        <authorList>
            <consortium name="The Broad Institute Genomics Platform"/>
            <consortium name="The Broad Institute Genome Sequencing Center for Infectious Disease"/>
            <person name="Wu L."/>
            <person name="Ma J."/>
        </authorList>
    </citation>
    <scope>NUCLEOTIDE SEQUENCE [LARGE SCALE GENOMIC DNA]</scope>
    <source>
        <strain evidence="6">CGMCC 4.7357</strain>
    </source>
</reference>
<accession>A0ABV9K6Y6</accession>
<dbReference type="PROSITE" id="PS50093">
    <property type="entry name" value="PKD"/>
    <property type="match status" value="1"/>
</dbReference>
<evidence type="ECO:0000313" key="5">
    <source>
        <dbReference type="EMBL" id="MFC4665812.1"/>
    </source>
</evidence>
<dbReference type="Gene3D" id="2.60.120.200">
    <property type="match status" value="1"/>
</dbReference>
<dbReference type="RefSeq" id="WP_380078274.1">
    <property type="nucleotide sequence ID" value="NZ_JBHSGO010000134.1"/>
</dbReference>
<sequence>MKRLIISMMGVVCLVSLLFSPAFGQRLRPLVRNGAQSVEWFRGAKQIDSIEFFPLKTAHYVAKDIKGNSYNFESILSSGKHILIDVSAVWCGPCWNIHKSKLLEKIQDKYKEDLLVLWVDNEGNPLDVLQGGGNSNGDWTDGGNCPTPIISDANLTATLGLPVPYYPSFFFIDLDRSYGSCFEHITIHKMAGIDYLMEHSLHLDSKPTLSKISSEGGVVNSDVILFSNTRSVDANAVYSWSIEGATPSTSSEKTPKVRWDKPGIYQVSLTVKDRNGEVSYSTNIGINSESLVSYFPYKEGFNSKPVGWTSIDIDKDGYNWMSLNDMYVKVYKDMWKPEYTADEAHSGMDCYASFSNYLESIDESGNPSFKKLNTKQMLVTPAIQLPKDKVVHLKFYTHNLEPNNTDQLSVVISESGNGENDFTEVLLPAKVYEVDMDKIWNEVSASLEKYAGKKIYIGFLHEGNGAIGVYLDDVSLIQGELLSVDAPRGDNFMFVVSQDADHIVVSGKGSAEAFVYDMDGKLLMSERFDQDLSLNISGLPAGCYLVKIKSINQEVVEVHKIVVE</sequence>
<evidence type="ECO:0000259" key="4">
    <source>
        <dbReference type="PROSITE" id="PS50093"/>
    </source>
</evidence>
<name>A0ABV9K6Y6_9PORP</name>
<keyword evidence="3" id="KW-0788">Thiol protease</keyword>
<gene>
    <name evidence="5" type="ORF">ACFO3G_04200</name>
</gene>
<dbReference type="Pfam" id="PF00801">
    <property type="entry name" value="PKD"/>
    <property type="match status" value="1"/>
</dbReference>
<dbReference type="SUPFAM" id="SSF49899">
    <property type="entry name" value="Concanavalin A-like lectins/glucanases"/>
    <property type="match status" value="1"/>
</dbReference>
<dbReference type="InterPro" id="IPR000601">
    <property type="entry name" value="PKD_dom"/>
</dbReference>
<evidence type="ECO:0000256" key="3">
    <source>
        <dbReference type="ARBA" id="ARBA00022807"/>
    </source>
</evidence>
<dbReference type="InterPro" id="IPR013766">
    <property type="entry name" value="Thioredoxin_domain"/>
</dbReference>
<dbReference type="InterPro" id="IPR035986">
    <property type="entry name" value="PKD_dom_sf"/>
</dbReference>
<dbReference type="InterPro" id="IPR013320">
    <property type="entry name" value="ConA-like_dom_sf"/>
</dbReference>
<dbReference type="CDD" id="cd00146">
    <property type="entry name" value="PKD"/>
    <property type="match status" value="1"/>
</dbReference>
<dbReference type="InterPro" id="IPR026444">
    <property type="entry name" value="Secre_tail"/>
</dbReference>
<proteinExistence type="inferred from homology"/>
<dbReference type="InterPro" id="IPR011628">
    <property type="entry name" value="Cleaved_adhesin"/>
</dbReference>
<dbReference type="SUPFAM" id="SSF49299">
    <property type="entry name" value="PKD domain"/>
    <property type="match status" value="1"/>
</dbReference>
<dbReference type="Pfam" id="PF00085">
    <property type="entry name" value="Thioredoxin"/>
    <property type="match status" value="1"/>
</dbReference>
<dbReference type="EMBL" id="JBHSGO010000134">
    <property type="protein sequence ID" value="MFC4665812.1"/>
    <property type="molecule type" value="Genomic_DNA"/>
</dbReference>
<evidence type="ECO:0000313" key="6">
    <source>
        <dbReference type="Proteomes" id="UP001596020"/>
    </source>
</evidence>
<dbReference type="NCBIfam" id="TIGR04183">
    <property type="entry name" value="Por_Secre_tail"/>
    <property type="match status" value="1"/>
</dbReference>
<dbReference type="SUPFAM" id="SSF52833">
    <property type="entry name" value="Thioredoxin-like"/>
    <property type="match status" value="1"/>
</dbReference>
<comment type="similarity">
    <text evidence="1">Belongs to the peptidase C25 family.</text>
</comment>
<keyword evidence="6" id="KW-1185">Reference proteome</keyword>
<comment type="caution">
    <text evidence="5">The sequence shown here is derived from an EMBL/GenBank/DDBJ whole genome shotgun (WGS) entry which is preliminary data.</text>
</comment>
<dbReference type="Gene3D" id="3.40.30.10">
    <property type="entry name" value="Glutaredoxin"/>
    <property type="match status" value="1"/>
</dbReference>
<keyword evidence="2" id="KW-0645">Protease</keyword>
<protein>
    <submittedName>
        <fullName evidence="5">Choice-of-anchor J domain-containing protein</fullName>
    </submittedName>
</protein>
<evidence type="ECO:0000256" key="2">
    <source>
        <dbReference type="ARBA" id="ARBA00022670"/>
    </source>
</evidence>
<dbReference type="Gene3D" id="2.60.40.10">
    <property type="entry name" value="Immunoglobulins"/>
    <property type="match status" value="1"/>
</dbReference>
<organism evidence="5 6">
    <name type="scientific">Falsiporphyromonas endometrii</name>
    <dbReference type="NCBI Taxonomy" id="1387297"/>
    <lineage>
        <taxon>Bacteria</taxon>
        <taxon>Pseudomonadati</taxon>
        <taxon>Bacteroidota</taxon>
        <taxon>Bacteroidia</taxon>
        <taxon>Bacteroidales</taxon>
        <taxon>Porphyromonadaceae</taxon>
        <taxon>Falsiporphyromonas</taxon>
    </lineage>
</organism>
<dbReference type="Proteomes" id="UP001596020">
    <property type="component" value="Unassembled WGS sequence"/>
</dbReference>
<feature type="domain" description="PKD" evidence="4">
    <location>
        <begin position="207"/>
        <end position="286"/>
    </location>
</feature>
<evidence type="ECO:0000256" key="1">
    <source>
        <dbReference type="ARBA" id="ARBA00006067"/>
    </source>
</evidence>
<dbReference type="NCBIfam" id="NF038128">
    <property type="entry name" value="choice_anch_J"/>
    <property type="match status" value="1"/>
</dbReference>
<keyword evidence="3" id="KW-0378">Hydrolase</keyword>
<dbReference type="Pfam" id="PF07675">
    <property type="entry name" value="Cleaved_Adhesin"/>
    <property type="match status" value="1"/>
</dbReference>
<dbReference type="InterPro" id="IPR036249">
    <property type="entry name" value="Thioredoxin-like_sf"/>
</dbReference>
<dbReference type="InterPro" id="IPR013783">
    <property type="entry name" value="Ig-like_fold"/>
</dbReference>